<proteinExistence type="predicted"/>
<feature type="compositionally biased region" description="Low complexity" evidence="1">
    <location>
        <begin position="65"/>
        <end position="74"/>
    </location>
</feature>
<sequence length="435" mass="49469">MTSLYSPLSFIQKPIAAAGELEPEVATRSPTYASPVSSELEGSTSESDSEVLLSLFGPEPPVGISSSRSSSSKSPTTTDLSDRGGRPFPYTRSKTRWRKRPNDELKYLRMQVVELEGLLAALSHSNTRSKLLKYRDEDQGDNNQAEALQRLREESHTRKMNAAMMENRKLRAMVASQLQVANALQNAIDEHKRLRTQKMSWPSQGDVSDNVIFALLDEEKEHQYADVDRILEECGISQICYPLYSRLLLHRDGDKVSYQHNEVRMLPFPVGDVARSLRNCLNHGVRVGPMKHCRHFESFGKYFHAVTMDNLKMPDNEPAEVKSRVLQLCIPQSERTVVVWSGYAEYSGSKFIRLLEKTYISLEPIPMEKLGMFTLGGKSPGTLMRLAVRLTPVETEYDMQKPEDIEEMADVVVRTYQRKGQRTFQAMLEQLKEKM</sequence>
<feature type="compositionally biased region" description="Polar residues" evidence="1">
    <location>
        <begin position="28"/>
        <end position="46"/>
    </location>
</feature>
<dbReference type="OMA" id="RAGKISW"/>
<organism evidence="2 3">
    <name type="scientific">Phytophthora sojae (strain P6497)</name>
    <name type="common">Soybean stem and root rot agent</name>
    <name type="synonym">Phytophthora megasperma f. sp. glycines</name>
    <dbReference type="NCBI Taxonomy" id="1094619"/>
    <lineage>
        <taxon>Eukaryota</taxon>
        <taxon>Sar</taxon>
        <taxon>Stramenopiles</taxon>
        <taxon>Oomycota</taxon>
        <taxon>Peronosporomycetes</taxon>
        <taxon>Peronosporales</taxon>
        <taxon>Peronosporaceae</taxon>
        <taxon>Phytophthora</taxon>
    </lineage>
</organism>
<keyword evidence="3" id="KW-1185">Reference proteome</keyword>
<dbReference type="RefSeq" id="XP_009520604.1">
    <property type="nucleotide sequence ID" value="XM_009522309.1"/>
</dbReference>
<evidence type="ECO:0000256" key="1">
    <source>
        <dbReference type="SAM" id="MobiDB-lite"/>
    </source>
</evidence>
<evidence type="ECO:0008006" key="4">
    <source>
        <dbReference type="Google" id="ProtNLM"/>
    </source>
</evidence>
<evidence type="ECO:0000313" key="3">
    <source>
        <dbReference type="Proteomes" id="UP000002640"/>
    </source>
</evidence>
<accession>G4Z1G8</accession>
<dbReference type="AlphaFoldDB" id="G4Z1G8"/>
<evidence type="ECO:0000313" key="2">
    <source>
        <dbReference type="EMBL" id="EGZ25316.1"/>
    </source>
</evidence>
<dbReference type="SMR" id="G4Z1G8"/>
<dbReference type="InParanoid" id="G4Z1G8"/>
<dbReference type="Proteomes" id="UP000002640">
    <property type="component" value="Unassembled WGS sequence"/>
</dbReference>
<feature type="region of interest" description="Disordered" evidence="1">
    <location>
        <begin position="20"/>
        <end position="96"/>
    </location>
</feature>
<dbReference type="KEGG" id="psoj:PHYSODRAFT_555195"/>
<reference evidence="2 3" key="1">
    <citation type="journal article" date="2006" name="Science">
        <title>Phytophthora genome sequences uncover evolutionary origins and mechanisms of pathogenesis.</title>
        <authorList>
            <person name="Tyler B.M."/>
            <person name="Tripathy S."/>
            <person name="Zhang X."/>
            <person name="Dehal P."/>
            <person name="Jiang R.H."/>
            <person name="Aerts A."/>
            <person name="Arredondo F.D."/>
            <person name="Baxter L."/>
            <person name="Bensasson D."/>
            <person name="Beynon J.L."/>
            <person name="Chapman J."/>
            <person name="Damasceno C.M."/>
            <person name="Dorrance A.E."/>
            <person name="Dou D."/>
            <person name="Dickerman A.W."/>
            <person name="Dubchak I.L."/>
            <person name="Garbelotto M."/>
            <person name="Gijzen M."/>
            <person name="Gordon S.G."/>
            <person name="Govers F."/>
            <person name="Grunwald N.J."/>
            <person name="Huang W."/>
            <person name="Ivors K.L."/>
            <person name="Jones R.W."/>
            <person name="Kamoun S."/>
            <person name="Krampis K."/>
            <person name="Lamour K.H."/>
            <person name="Lee M.K."/>
            <person name="McDonald W.H."/>
            <person name="Medina M."/>
            <person name="Meijer H.J."/>
            <person name="Nordberg E.K."/>
            <person name="Maclean D.J."/>
            <person name="Ospina-Giraldo M.D."/>
            <person name="Morris P.F."/>
            <person name="Phuntumart V."/>
            <person name="Putnam N.H."/>
            <person name="Rash S."/>
            <person name="Rose J.K."/>
            <person name="Sakihama Y."/>
            <person name="Salamov A.A."/>
            <person name="Savidor A."/>
            <person name="Scheuring C.F."/>
            <person name="Smith B.M."/>
            <person name="Sobral B.W."/>
            <person name="Terry A."/>
            <person name="Torto-Alalibo T.A."/>
            <person name="Win J."/>
            <person name="Xu Z."/>
            <person name="Zhang H."/>
            <person name="Grigoriev I.V."/>
            <person name="Rokhsar D.S."/>
            <person name="Boore J.L."/>
        </authorList>
    </citation>
    <scope>NUCLEOTIDE SEQUENCE [LARGE SCALE GENOMIC DNA]</scope>
    <source>
        <strain evidence="2 3">P6497</strain>
    </source>
</reference>
<name>G4Z1G8_PHYSP</name>
<dbReference type="EMBL" id="JH159152">
    <property type="protein sequence ID" value="EGZ25316.1"/>
    <property type="molecule type" value="Genomic_DNA"/>
</dbReference>
<gene>
    <name evidence="2" type="ORF">PHYSODRAFT_555195</name>
</gene>
<dbReference type="GeneID" id="20663059"/>
<protein>
    <recommendedName>
        <fullName evidence="4">M96 mating-specific protein family</fullName>
    </recommendedName>
</protein>